<reference evidence="12" key="1">
    <citation type="journal article" date="2019" name="Int. J. Syst. Evol. Microbiol.">
        <title>The Global Catalogue of Microorganisms (GCM) 10K type strain sequencing project: providing services to taxonomists for standard genome sequencing and annotation.</title>
        <authorList>
            <consortium name="The Broad Institute Genomics Platform"/>
            <consortium name="The Broad Institute Genome Sequencing Center for Infectious Disease"/>
            <person name="Wu L."/>
            <person name="Ma J."/>
        </authorList>
    </citation>
    <scope>NUCLEOTIDE SEQUENCE [LARGE SCALE GENOMIC DNA]</scope>
    <source>
        <strain evidence="12">JCM 4316</strain>
    </source>
</reference>
<organism evidence="11 12">
    <name type="scientific">Streptomyces cuspidosporus</name>
    <dbReference type="NCBI Taxonomy" id="66882"/>
    <lineage>
        <taxon>Bacteria</taxon>
        <taxon>Bacillati</taxon>
        <taxon>Actinomycetota</taxon>
        <taxon>Actinomycetes</taxon>
        <taxon>Kitasatosporales</taxon>
        <taxon>Streptomycetaceae</taxon>
        <taxon>Streptomyces</taxon>
    </lineage>
</organism>
<evidence type="ECO:0000313" key="12">
    <source>
        <dbReference type="Proteomes" id="UP001500253"/>
    </source>
</evidence>
<dbReference type="Pfam" id="PF00512">
    <property type="entry name" value="HisKA"/>
    <property type="match status" value="1"/>
</dbReference>
<keyword evidence="4" id="KW-1003">Cell membrane</keyword>
<sequence>MHRSPPAPTAVPAPALPGGGSPAMAAVAAHQVRGPLSSVRLRLELLKDRLGGASDAAARREVSGVLREVDRLAQVLDQVLAWGTVDHGGDVPVEPVDLLSVAASRVDAWSALAAERGVRLRIDGTTVAGAHVRGSLEQVLDVLLDNALQVTPGGGSLLVAVRTATAEARVEVIDQGPGMTDEEIAHACEPFWRGTCGRGRKGTGLGLTIAAALLAASGGRLELSRSARGGLRAVAVLPRAG</sequence>
<keyword evidence="4" id="KW-0472">Membrane</keyword>
<evidence type="ECO:0000256" key="7">
    <source>
        <dbReference type="ARBA" id="ARBA00022777"/>
    </source>
</evidence>
<evidence type="ECO:0000313" key="11">
    <source>
        <dbReference type="EMBL" id="GAA2337399.1"/>
    </source>
</evidence>
<evidence type="ECO:0000259" key="10">
    <source>
        <dbReference type="PROSITE" id="PS50109"/>
    </source>
</evidence>
<dbReference type="Pfam" id="PF02518">
    <property type="entry name" value="HATPase_c"/>
    <property type="match status" value="1"/>
</dbReference>
<dbReference type="InterPro" id="IPR004358">
    <property type="entry name" value="Sig_transdc_His_kin-like_C"/>
</dbReference>
<accession>A0ABP5SRZ9</accession>
<evidence type="ECO:0000256" key="5">
    <source>
        <dbReference type="ARBA" id="ARBA00022553"/>
    </source>
</evidence>
<dbReference type="EMBL" id="BAAASD010000006">
    <property type="protein sequence ID" value="GAA2337399.1"/>
    <property type="molecule type" value="Genomic_DNA"/>
</dbReference>
<dbReference type="PROSITE" id="PS50109">
    <property type="entry name" value="HIS_KIN"/>
    <property type="match status" value="1"/>
</dbReference>
<dbReference type="Gene3D" id="1.10.287.130">
    <property type="match status" value="1"/>
</dbReference>
<evidence type="ECO:0000256" key="4">
    <source>
        <dbReference type="ARBA" id="ARBA00022475"/>
    </source>
</evidence>
<dbReference type="EC" id="2.7.13.3" evidence="3"/>
<comment type="caution">
    <text evidence="11">The sequence shown here is derived from an EMBL/GenBank/DDBJ whole genome shotgun (WGS) entry which is preliminary data.</text>
</comment>
<dbReference type="PRINTS" id="PR00344">
    <property type="entry name" value="BCTRLSENSOR"/>
</dbReference>
<evidence type="ECO:0000256" key="6">
    <source>
        <dbReference type="ARBA" id="ARBA00022679"/>
    </source>
</evidence>
<dbReference type="InterPro" id="IPR036890">
    <property type="entry name" value="HATPase_C_sf"/>
</dbReference>
<comment type="subcellular location">
    <subcellularLocation>
        <location evidence="2">Cell membrane</location>
        <topology evidence="2">Multi-pass membrane protein</topology>
    </subcellularLocation>
</comment>
<evidence type="ECO:0000256" key="3">
    <source>
        <dbReference type="ARBA" id="ARBA00012438"/>
    </source>
</evidence>
<dbReference type="InterPro" id="IPR005467">
    <property type="entry name" value="His_kinase_dom"/>
</dbReference>
<evidence type="ECO:0000256" key="2">
    <source>
        <dbReference type="ARBA" id="ARBA00004651"/>
    </source>
</evidence>
<dbReference type="SUPFAM" id="SSF55874">
    <property type="entry name" value="ATPase domain of HSP90 chaperone/DNA topoisomerase II/histidine kinase"/>
    <property type="match status" value="1"/>
</dbReference>
<dbReference type="RefSeq" id="WP_346174313.1">
    <property type="nucleotide sequence ID" value="NZ_BAAASD010000006.1"/>
</dbReference>
<dbReference type="Gene3D" id="3.30.565.10">
    <property type="entry name" value="Histidine kinase-like ATPase, C-terminal domain"/>
    <property type="match status" value="1"/>
</dbReference>
<dbReference type="InterPro" id="IPR003594">
    <property type="entry name" value="HATPase_dom"/>
</dbReference>
<dbReference type="InterPro" id="IPR050980">
    <property type="entry name" value="2C_sensor_his_kinase"/>
</dbReference>
<dbReference type="SMART" id="SM00388">
    <property type="entry name" value="HisKA"/>
    <property type="match status" value="1"/>
</dbReference>
<evidence type="ECO:0000256" key="9">
    <source>
        <dbReference type="ARBA" id="ARBA00023026"/>
    </source>
</evidence>
<keyword evidence="7" id="KW-0418">Kinase</keyword>
<keyword evidence="6" id="KW-0808">Transferase</keyword>
<evidence type="ECO:0000256" key="1">
    <source>
        <dbReference type="ARBA" id="ARBA00000085"/>
    </source>
</evidence>
<dbReference type="CDD" id="cd00082">
    <property type="entry name" value="HisKA"/>
    <property type="match status" value="1"/>
</dbReference>
<evidence type="ECO:0000256" key="8">
    <source>
        <dbReference type="ARBA" id="ARBA00023012"/>
    </source>
</evidence>
<keyword evidence="9" id="KW-0843">Virulence</keyword>
<comment type="catalytic activity">
    <reaction evidence="1">
        <text>ATP + protein L-histidine = ADP + protein N-phospho-L-histidine.</text>
        <dbReference type="EC" id="2.7.13.3"/>
    </reaction>
</comment>
<gene>
    <name evidence="11" type="ORF">GCM10010246_22310</name>
</gene>
<dbReference type="InterPro" id="IPR036097">
    <property type="entry name" value="HisK_dim/P_sf"/>
</dbReference>
<feature type="domain" description="Histidine kinase" evidence="10">
    <location>
        <begin position="27"/>
        <end position="241"/>
    </location>
</feature>
<dbReference type="Proteomes" id="UP001500253">
    <property type="component" value="Unassembled WGS sequence"/>
</dbReference>
<name>A0ABP5SRZ9_9ACTN</name>
<protein>
    <recommendedName>
        <fullName evidence="3">histidine kinase</fullName>
        <ecNumber evidence="3">2.7.13.3</ecNumber>
    </recommendedName>
</protein>
<dbReference type="SMART" id="SM00387">
    <property type="entry name" value="HATPase_c"/>
    <property type="match status" value="1"/>
</dbReference>
<keyword evidence="5" id="KW-0597">Phosphoprotein</keyword>
<dbReference type="CDD" id="cd00075">
    <property type="entry name" value="HATPase"/>
    <property type="match status" value="1"/>
</dbReference>
<dbReference type="PANTHER" id="PTHR44936">
    <property type="entry name" value="SENSOR PROTEIN CREC"/>
    <property type="match status" value="1"/>
</dbReference>
<dbReference type="SUPFAM" id="SSF47384">
    <property type="entry name" value="Homodimeric domain of signal transducing histidine kinase"/>
    <property type="match status" value="1"/>
</dbReference>
<keyword evidence="12" id="KW-1185">Reference proteome</keyword>
<dbReference type="PANTHER" id="PTHR44936:SF9">
    <property type="entry name" value="SENSOR PROTEIN CREC"/>
    <property type="match status" value="1"/>
</dbReference>
<dbReference type="InterPro" id="IPR003661">
    <property type="entry name" value="HisK_dim/P_dom"/>
</dbReference>
<proteinExistence type="predicted"/>
<keyword evidence="8" id="KW-0902">Two-component regulatory system</keyword>